<dbReference type="SUPFAM" id="SSF63712">
    <property type="entry name" value="Nicotinic receptor ligand binding domain-like"/>
    <property type="match status" value="1"/>
</dbReference>
<dbReference type="GO" id="GO:0005230">
    <property type="term" value="F:extracellular ligand-gated monoatomic ion channel activity"/>
    <property type="evidence" value="ECO:0007669"/>
    <property type="project" value="InterPro"/>
</dbReference>
<keyword evidence="1" id="KW-0732">Signal</keyword>
<dbReference type="GO" id="GO:0004888">
    <property type="term" value="F:transmembrane signaling receptor activity"/>
    <property type="evidence" value="ECO:0007669"/>
    <property type="project" value="InterPro"/>
</dbReference>
<comment type="caution">
    <text evidence="3">The sequence shown here is derived from an EMBL/GenBank/DDBJ whole genome shotgun (WGS) entry which is preliminary data.</text>
</comment>
<proteinExistence type="predicted"/>
<dbReference type="Proteomes" id="UP001175271">
    <property type="component" value="Unassembled WGS sequence"/>
</dbReference>
<feature type="signal peptide" evidence="1">
    <location>
        <begin position="1"/>
        <end position="20"/>
    </location>
</feature>
<gene>
    <name evidence="3" type="ORF">QR680_005221</name>
</gene>
<protein>
    <recommendedName>
        <fullName evidence="2">Neurotransmitter-gated ion-channel ligand-binding domain-containing protein</fullName>
    </recommendedName>
</protein>
<dbReference type="InterPro" id="IPR036734">
    <property type="entry name" value="Neur_chan_lig-bd_sf"/>
</dbReference>
<sequence>MSRTLLAAFLLLFHSGLVTGYVCAQICAPHNGSLQHDPNENEYRRLFDFIFQDYVKEIRPVRNDSHALTVSVQFWLKQILKVDERNQIVNIYLWLEMYWHDEYLRWDPADFGGLDTIHVPSHLIFKPDIVVYNK</sequence>
<keyword evidence="4" id="KW-1185">Reference proteome</keyword>
<evidence type="ECO:0000256" key="1">
    <source>
        <dbReference type="SAM" id="SignalP"/>
    </source>
</evidence>
<dbReference type="PANTHER" id="PTHR18945">
    <property type="entry name" value="NEUROTRANSMITTER GATED ION CHANNEL"/>
    <property type="match status" value="1"/>
</dbReference>
<name>A0AA39HSA7_9BILA</name>
<organism evidence="3 4">
    <name type="scientific">Steinernema hermaphroditum</name>
    <dbReference type="NCBI Taxonomy" id="289476"/>
    <lineage>
        <taxon>Eukaryota</taxon>
        <taxon>Metazoa</taxon>
        <taxon>Ecdysozoa</taxon>
        <taxon>Nematoda</taxon>
        <taxon>Chromadorea</taxon>
        <taxon>Rhabditida</taxon>
        <taxon>Tylenchina</taxon>
        <taxon>Panagrolaimomorpha</taxon>
        <taxon>Strongyloidoidea</taxon>
        <taxon>Steinernematidae</taxon>
        <taxon>Steinernema</taxon>
    </lineage>
</organism>
<dbReference type="InterPro" id="IPR006202">
    <property type="entry name" value="Neur_chan_lig-bd"/>
</dbReference>
<dbReference type="InterPro" id="IPR006201">
    <property type="entry name" value="Neur_channel"/>
</dbReference>
<evidence type="ECO:0000313" key="4">
    <source>
        <dbReference type="Proteomes" id="UP001175271"/>
    </source>
</evidence>
<evidence type="ECO:0000259" key="2">
    <source>
        <dbReference type="Pfam" id="PF02931"/>
    </source>
</evidence>
<feature type="chain" id="PRO_5041267982" description="Neurotransmitter-gated ion-channel ligand-binding domain-containing protein" evidence="1">
    <location>
        <begin position="21"/>
        <end position="134"/>
    </location>
</feature>
<reference evidence="3" key="1">
    <citation type="submission" date="2023-06" db="EMBL/GenBank/DDBJ databases">
        <title>Genomic analysis of the entomopathogenic nematode Steinernema hermaphroditum.</title>
        <authorList>
            <person name="Schwarz E.M."/>
            <person name="Heppert J.K."/>
            <person name="Baniya A."/>
            <person name="Schwartz H.T."/>
            <person name="Tan C.-H."/>
            <person name="Antoshechkin I."/>
            <person name="Sternberg P.W."/>
            <person name="Goodrich-Blair H."/>
            <person name="Dillman A.R."/>
        </authorList>
    </citation>
    <scope>NUCLEOTIDE SEQUENCE</scope>
    <source>
        <strain evidence="3">PS9179</strain>
        <tissue evidence="3">Whole animal</tissue>
    </source>
</reference>
<evidence type="ECO:0000313" key="3">
    <source>
        <dbReference type="EMBL" id="KAK0410595.1"/>
    </source>
</evidence>
<accession>A0AA39HSA7</accession>
<dbReference type="Gene3D" id="2.70.170.10">
    <property type="entry name" value="Neurotransmitter-gated ion-channel ligand-binding domain"/>
    <property type="match status" value="1"/>
</dbReference>
<dbReference type="GO" id="GO:0016020">
    <property type="term" value="C:membrane"/>
    <property type="evidence" value="ECO:0007669"/>
    <property type="project" value="InterPro"/>
</dbReference>
<dbReference type="Pfam" id="PF02931">
    <property type="entry name" value="Neur_chan_LBD"/>
    <property type="match status" value="1"/>
</dbReference>
<feature type="domain" description="Neurotransmitter-gated ion-channel ligand-binding" evidence="2">
    <location>
        <begin position="44"/>
        <end position="134"/>
    </location>
</feature>
<dbReference type="AlphaFoldDB" id="A0AA39HSA7"/>
<dbReference type="EMBL" id="JAUCMV010000003">
    <property type="protein sequence ID" value="KAK0410595.1"/>
    <property type="molecule type" value="Genomic_DNA"/>
</dbReference>